<dbReference type="Proteomes" id="UP001234297">
    <property type="component" value="Chromosome 2"/>
</dbReference>
<dbReference type="EMBL" id="CM056810">
    <property type="protein sequence ID" value="KAJ8644199.1"/>
    <property type="molecule type" value="Genomic_DNA"/>
</dbReference>
<comment type="caution">
    <text evidence="1">The sequence shown here is derived from an EMBL/GenBank/DDBJ whole genome shotgun (WGS) entry which is preliminary data.</text>
</comment>
<protein>
    <submittedName>
        <fullName evidence="1">Uncharacterized protein</fullName>
    </submittedName>
</protein>
<reference evidence="1 2" key="1">
    <citation type="journal article" date="2022" name="Hortic Res">
        <title>A haplotype resolved chromosomal level avocado genome allows analysis of novel avocado genes.</title>
        <authorList>
            <person name="Nath O."/>
            <person name="Fletcher S.J."/>
            <person name="Hayward A."/>
            <person name="Shaw L.M."/>
            <person name="Masouleh A.K."/>
            <person name="Furtado A."/>
            <person name="Henry R.J."/>
            <person name="Mitter N."/>
        </authorList>
    </citation>
    <scope>NUCLEOTIDE SEQUENCE [LARGE SCALE GENOMIC DNA]</scope>
    <source>
        <strain evidence="2">cv. Hass</strain>
    </source>
</reference>
<proteinExistence type="predicted"/>
<sequence length="454" mass="50128">MGERAVIEGLQKIKLTEDEGVSIAISAEKRGNTLGECSLSLFGKFLTGKPFNRRVARDTLRMVWKMGPEFRVRVDISNRIGNYIAGYERKGATEQARYLQIKVELSIDKPLRRGGLMTSPEGESCWVDYKYERLSTLCYAWWRLGHELKVCSNRCHGEEEEPMQYGEWLRASFNGRLVVPCKNNKARGVSGPKSLANIEEVQGASMSIDLEKGEVETGKVVTQQCADMGVPSEVISIAFIDEAKVELALGVGQKSTLVVEKVSTPMVSNVGTMKESPLGQTNTLDEQRYGRAIEEIYGVGGATHIGEGKLNYASLSTFDTVTKAHSDKAEVYATRDSDSVGARKVSNTTNRDGVELGTKMGHVGLLQEKGALQLLLDGDRRAQSKWKRYGKSSLMQTEMGGKITKGVMFGNKRERDEITNPNMQPFVSKKLRYVSDYMVVDGALEAAAAGQQPR</sequence>
<gene>
    <name evidence="1" type="ORF">MRB53_005947</name>
</gene>
<evidence type="ECO:0000313" key="1">
    <source>
        <dbReference type="EMBL" id="KAJ8644199.1"/>
    </source>
</evidence>
<evidence type="ECO:0000313" key="2">
    <source>
        <dbReference type="Proteomes" id="UP001234297"/>
    </source>
</evidence>
<organism evidence="1 2">
    <name type="scientific">Persea americana</name>
    <name type="common">Avocado</name>
    <dbReference type="NCBI Taxonomy" id="3435"/>
    <lineage>
        <taxon>Eukaryota</taxon>
        <taxon>Viridiplantae</taxon>
        <taxon>Streptophyta</taxon>
        <taxon>Embryophyta</taxon>
        <taxon>Tracheophyta</taxon>
        <taxon>Spermatophyta</taxon>
        <taxon>Magnoliopsida</taxon>
        <taxon>Magnoliidae</taxon>
        <taxon>Laurales</taxon>
        <taxon>Lauraceae</taxon>
        <taxon>Persea</taxon>
    </lineage>
</organism>
<accession>A0ACC2MES0</accession>
<name>A0ACC2MES0_PERAE</name>
<keyword evidence="2" id="KW-1185">Reference proteome</keyword>